<organism evidence="5 6">
    <name type="scientific">Ereboglobus luteus</name>
    <dbReference type="NCBI Taxonomy" id="1796921"/>
    <lineage>
        <taxon>Bacteria</taxon>
        <taxon>Pseudomonadati</taxon>
        <taxon>Verrucomicrobiota</taxon>
        <taxon>Opitutia</taxon>
        <taxon>Opitutales</taxon>
        <taxon>Opitutaceae</taxon>
        <taxon>Ereboglobus</taxon>
    </lineage>
</organism>
<evidence type="ECO:0000256" key="2">
    <source>
        <dbReference type="SAM" id="SignalP"/>
    </source>
</evidence>
<feature type="signal peptide" evidence="2">
    <location>
        <begin position="1"/>
        <end position="22"/>
    </location>
</feature>
<dbReference type="InterPro" id="IPR003715">
    <property type="entry name" value="Poly_export_N"/>
</dbReference>
<dbReference type="Pfam" id="PF02563">
    <property type="entry name" value="Poly_export"/>
    <property type="match status" value="1"/>
</dbReference>
<accession>A0A2U8E2R2</accession>
<dbReference type="KEGG" id="elut:CKA38_07810"/>
<dbReference type="PROSITE" id="PS51257">
    <property type="entry name" value="PROKAR_LIPOPROTEIN"/>
    <property type="match status" value="1"/>
</dbReference>
<protein>
    <submittedName>
        <fullName evidence="5">Uncharacterized protein</fullName>
    </submittedName>
</protein>
<evidence type="ECO:0000313" key="6">
    <source>
        <dbReference type="Proteomes" id="UP000244896"/>
    </source>
</evidence>
<dbReference type="Gene3D" id="3.30.1950.10">
    <property type="entry name" value="wza like domain"/>
    <property type="match status" value="1"/>
</dbReference>
<evidence type="ECO:0000259" key="4">
    <source>
        <dbReference type="Pfam" id="PF10531"/>
    </source>
</evidence>
<feature type="chain" id="PRO_5016144773" evidence="2">
    <location>
        <begin position="23"/>
        <end position="201"/>
    </location>
</feature>
<keyword evidence="1 2" id="KW-0732">Signal</keyword>
<dbReference type="OrthoDB" id="9789876at2"/>
<keyword evidence="6" id="KW-1185">Reference proteome</keyword>
<dbReference type="PANTHER" id="PTHR33619">
    <property type="entry name" value="POLYSACCHARIDE EXPORT PROTEIN GFCE-RELATED"/>
    <property type="match status" value="1"/>
</dbReference>
<evidence type="ECO:0000259" key="3">
    <source>
        <dbReference type="Pfam" id="PF02563"/>
    </source>
</evidence>
<dbReference type="EMBL" id="CP023004">
    <property type="protein sequence ID" value="AWI09157.1"/>
    <property type="molecule type" value="Genomic_DNA"/>
</dbReference>
<dbReference type="AlphaFoldDB" id="A0A2U8E2R2"/>
<evidence type="ECO:0000256" key="1">
    <source>
        <dbReference type="ARBA" id="ARBA00022729"/>
    </source>
</evidence>
<dbReference type="GO" id="GO:0015159">
    <property type="term" value="F:polysaccharide transmembrane transporter activity"/>
    <property type="evidence" value="ECO:0007669"/>
    <property type="project" value="InterPro"/>
</dbReference>
<reference evidence="5 6" key="1">
    <citation type="journal article" date="2018" name="Syst. Appl. Microbiol.">
        <title>Ereboglobus luteus gen. nov. sp. nov. from cockroach guts, and new insights into the oxygen relationship of the genera Opitutus and Didymococcus (Verrucomicrobia: Opitutaceae).</title>
        <authorList>
            <person name="Tegtmeier D."/>
            <person name="Belitz A."/>
            <person name="Radek R."/>
            <person name="Heimerl T."/>
            <person name="Brune A."/>
        </authorList>
    </citation>
    <scope>NUCLEOTIDE SEQUENCE [LARGE SCALE GENOMIC DNA]</scope>
    <source>
        <strain evidence="5 6">Ho45</strain>
    </source>
</reference>
<dbReference type="Pfam" id="PF10531">
    <property type="entry name" value="SLBB"/>
    <property type="match status" value="1"/>
</dbReference>
<proteinExistence type="predicted"/>
<dbReference type="InterPro" id="IPR049712">
    <property type="entry name" value="Poly_export"/>
</dbReference>
<sequence length="201" mass="21434">MLNTLRQLLLSLIALAMVFALAGCKTPKGADGQRHNPVLPDAENVAVLRPGDNLVVTLQGIPDPSSNQLQIDDQGLISLPYIGAITASGETAAVLAQRIRENYLDKKIYNAVDVSVTATERYVYVGGEVARPGRVVWAPDLTVTKAVQAAGGFAIYAKQTRVSLARAGKSYAIDAELAERNPAEDPRMLPGDSLHVPKSAF</sequence>
<dbReference type="InterPro" id="IPR019554">
    <property type="entry name" value="Soluble_ligand-bd"/>
</dbReference>
<dbReference type="Proteomes" id="UP000244896">
    <property type="component" value="Chromosome"/>
</dbReference>
<feature type="domain" description="Soluble ligand binding" evidence="4">
    <location>
        <begin position="122"/>
        <end position="172"/>
    </location>
</feature>
<evidence type="ECO:0000313" key="5">
    <source>
        <dbReference type="EMBL" id="AWI09157.1"/>
    </source>
</evidence>
<dbReference type="RefSeq" id="WP_108824971.1">
    <property type="nucleotide sequence ID" value="NZ_CP023004.1"/>
</dbReference>
<name>A0A2U8E2R2_9BACT</name>
<feature type="domain" description="Polysaccharide export protein N-terminal" evidence="3">
    <location>
        <begin position="44"/>
        <end position="117"/>
    </location>
</feature>
<dbReference type="Gene3D" id="3.10.560.10">
    <property type="entry name" value="Outer membrane lipoprotein wza domain like"/>
    <property type="match status" value="1"/>
</dbReference>
<gene>
    <name evidence="5" type="ORF">CKA38_07810</name>
</gene>
<dbReference type="PANTHER" id="PTHR33619:SF3">
    <property type="entry name" value="POLYSACCHARIDE EXPORT PROTEIN GFCE-RELATED"/>
    <property type="match status" value="1"/>
</dbReference>